<evidence type="ECO:0000256" key="2">
    <source>
        <dbReference type="SAM" id="SignalP"/>
    </source>
</evidence>
<evidence type="ECO:0000259" key="3">
    <source>
        <dbReference type="Pfam" id="PF01833"/>
    </source>
</evidence>
<dbReference type="PANTHER" id="PTHR31341:SF4">
    <property type="entry name" value="IPT_TIG DOMAIN-CONTAINING PROTEIN-RELATED"/>
    <property type="match status" value="1"/>
</dbReference>
<dbReference type="InterPro" id="IPR002909">
    <property type="entry name" value="IPT_dom"/>
</dbReference>
<organism evidence="4 5">
    <name type="scientific">Phocaeicola plebeius</name>
    <dbReference type="NCBI Taxonomy" id="310297"/>
    <lineage>
        <taxon>Bacteria</taxon>
        <taxon>Pseudomonadati</taxon>
        <taxon>Bacteroidota</taxon>
        <taxon>Bacteroidia</taxon>
        <taxon>Bacteroidales</taxon>
        <taxon>Bacteroidaceae</taxon>
        <taxon>Phocaeicola</taxon>
    </lineage>
</organism>
<protein>
    <recommendedName>
        <fullName evidence="3">IPT/TIG domain-containing protein</fullName>
    </recommendedName>
</protein>
<sequence length="643" mass="69266">MKKIYYLLCLLPLMPLVSSCDDEEAEVVLLQNPESQPVTLSSIAPDYGFVGDQFTLTGTNFGGGVDFIQVFIGENEAEVLTCTDTEVKVLVPKEATTGRISVRFMGQEVNSDLMFRVMGKPSVEQMKPLFGLEGTQKAWGFVGSEVTFSGSELGGSQEDVKVIFKGATNTPAEIVSWSEEEFKVKVPEGAVSGKLTLTVGSQTVNTPYEFRLVEHATVSGITPQQGYKGCEVTISGKGLGDETTKGQTKVWFGDKAGTVLSCENEKITVKVPGDLTIGQSYDVKLSTAFETVEQMLKFKVVEKPKDFTGNIQSGYLANPITLSGTNMPATADALKVMFGDKEGKILEYKDGNLLVEIPSDASIGKVKLSLIDAGVEFVVNDEFEIKAAPVIEYCDVAVFAGETMKIAGTNLSALPVTVMIGNQPATPTRSNTEITFKVPANLSGDVKVILNFGENVRPAECEVTVLPAQTGDITNYVLENTSSPFAIEGNGLKGWNTNSIFYGNPYVEKDGNVWMALNGKNNTWNGALFQSTTLPRGRYQFKVTVAEDDAAGGRDGVVFAVMKGENTDFPDLTNAGNRPWYFVSEDEVLVSQSVNEGVASVIGTHTIDLEISDASPVTVGFATMVGDGNYLYISEIKVEHIAE</sequence>
<dbReference type="PROSITE" id="PS51257">
    <property type="entry name" value="PROKAR_LIPOPROTEIN"/>
    <property type="match status" value="1"/>
</dbReference>
<feature type="domain" description="IPT/TIG" evidence="3">
    <location>
        <begin position="217"/>
        <end position="287"/>
    </location>
</feature>
<feature type="domain" description="IPT/TIG" evidence="3">
    <location>
        <begin position="39"/>
        <end position="103"/>
    </location>
</feature>
<evidence type="ECO:0000313" key="5">
    <source>
        <dbReference type="Proteomes" id="UP000186685"/>
    </source>
</evidence>
<accession>A0A854C370</accession>
<dbReference type="PANTHER" id="PTHR31341">
    <property type="entry name" value="IPT/TIG DOMAIN-CONTAINING PROTEIN-RELATED-RELATED"/>
    <property type="match status" value="1"/>
</dbReference>
<dbReference type="InterPro" id="IPR052014">
    <property type="entry name" value="Dictyostelium_Tiger"/>
</dbReference>
<dbReference type="Pfam" id="PF01833">
    <property type="entry name" value="TIG"/>
    <property type="match status" value="4"/>
</dbReference>
<dbReference type="SUPFAM" id="SSF81296">
    <property type="entry name" value="E set domains"/>
    <property type="match status" value="4"/>
</dbReference>
<comment type="caution">
    <text evidence="4">The sequence shown here is derived from an EMBL/GenBank/DDBJ whole genome shotgun (WGS) entry which is preliminary data.</text>
</comment>
<keyword evidence="1" id="KW-0325">Glycoprotein</keyword>
<dbReference type="AlphaFoldDB" id="A0A854C370"/>
<feature type="domain" description="IPT/TIG" evidence="3">
    <location>
        <begin position="401"/>
        <end position="453"/>
    </location>
</feature>
<name>A0A854C370_9BACT</name>
<dbReference type="Proteomes" id="UP000186685">
    <property type="component" value="Unassembled WGS sequence"/>
</dbReference>
<dbReference type="InterPro" id="IPR014756">
    <property type="entry name" value="Ig_E-set"/>
</dbReference>
<dbReference type="InterPro" id="IPR013783">
    <property type="entry name" value="Ig-like_fold"/>
</dbReference>
<reference evidence="4 5" key="1">
    <citation type="journal article" date="2016" name="Nat. Biotechnol.">
        <title>Measurement of bacterial replication rates in microbial communities.</title>
        <authorList>
            <person name="Brown C.T."/>
            <person name="Olm M.R."/>
            <person name="Thomas B.C."/>
            <person name="Banfield J.F."/>
        </authorList>
    </citation>
    <scope>NUCLEOTIDE SEQUENCE [LARGE SCALE GENOMIC DNA]</scope>
    <source>
        <strain evidence="4">45_130</strain>
    </source>
</reference>
<dbReference type="Gene3D" id="2.60.40.10">
    <property type="entry name" value="Immunoglobulins"/>
    <property type="match status" value="5"/>
</dbReference>
<feature type="chain" id="PRO_5032704953" description="IPT/TIG domain-containing protein" evidence="2">
    <location>
        <begin position="21"/>
        <end position="643"/>
    </location>
</feature>
<keyword evidence="2" id="KW-0732">Signal</keyword>
<feature type="domain" description="IPT/TIG" evidence="3">
    <location>
        <begin position="139"/>
        <end position="210"/>
    </location>
</feature>
<evidence type="ECO:0000256" key="1">
    <source>
        <dbReference type="ARBA" id="ARBA00023180"/>
    </source>
</evidence>
<feature type="signal peptide" evidence="2">
    <location>
        <begin position="1"/>
        <end position="20"/>
    </location>
</feature>
<gene>
    <name evidence="4" type="ORF">BHV76_04060</name>
</gene>
<proteinExistence type="predicted"/>
<dbReference type="EMBL" id="MNQR01000013">
    <property type="protein sequence ID" value="OKZ11480.1"/>
    <property type="molecule type" value="Genomic_DNA"/>
</dbReference>
<evidence type="ECO:0000313" key="4">
    <source>
        <dbReference type="EMBL" id="OKZ11480.1"/>
    </source>
</evidence>